<keyword evidence="1" id="KW-1133">Transmembrane helix</keyword>
<keyword evidence="3" id="KW-1185">Reference proteome</keyword>
<feature type="transmembrane region" description="Helical" evidence="1">
    <location>
        <begin position="6"/>
        <end position="22"/>
    </location>
</feature>
<evidence type="ECO:0000256" key="1">
    <source>
        <dbReference type="SAM" id="Phobius"/>
    </source>
</evidence>
<sequence length="117" mass="13272">MDTVVYAEAAVVMMMMGVILKQKEQKKKNLGSKMVASTERKSLLRKFDERISSRAILKVVCNALILVLKDYLKTPATEAEWESISEEFRDMWQFPMCIGALDEKHVKISPPPHSGSI</sequence>
<evidence type="ECO:0000313" key="2">
    <source>
        <dbReference type="EMBL" id="CAL1300059.1"/>
    </source>
</evidence>
<evidence type="ECO:0000313" key="3">
    <source>
        <dbReference type="Proteomes" id="UP001497382"/>
    </source>
</evidence>
<comment type="caution">
    <text evidence="2">The sequence shown here is derived from an EMBL/GenBank/DDBJ whole genome shotgun (WGS) entry which is preliminary data.</text>
</comment>
<keyword evidence="1" id="KW-0472">Membrane</keyword>
<name>A0AAV2BWM4_9ARAC</name>
<accession>A0AAV2BWM4</accession>
<reference evidence="2 3" key="1">
    <citation type="submission" date="2024-04" db="EMBL/GenBank/DDBJ databases">
        <authorList>
            <person name="Rising A."/>
            <person name="Reimegard J."/>
            <person name="Sonavane S."/>
            <person name="Akerstrom W."/>
            <person name="Nylinder S."/>
            <person name="Hedman E."/>
            <person name="Kallberg Y."/>
        </authorList>
    </citation>
    <scope>NUCLEOTIDE SEQUENCE [LARGE SCALE GENOMIC DNA]</scope>
</reference>
<keyword evidence="1" id="KW-0812">Transmembrane</keyword>
<dbReference type="Proteomes" id="UP001497382">
    <property type="component" value="Unassembled WGS sequence"/>
</dbReference>
<dbReference type="EMBL" id="CAXIEN010000532">
    <property type="protein sequence ID" value="CAL1300059.1"/>
    <property type="molecule type" value="Genomic_DNA"/>
</dbReference>
<gene>
    <name evidence="2" type="ORF">LARSCL_LOCUS21716</name>
</gene>
<dbReference type="AlphaFoldDB" id="A0AAV2BWM4"/>
<proteinExistence type="predicted"/>
<evidence type="ECO:0008006" key="4">
    <source>
        <dbReference type="Google" id="ProtNLM"/>
    </source>
</evidence>
<organism evidence="2 3">
    <name type="scientific">Larinioides sclopetarius</name>
    <dbReference type="NCBI Taxonomy" id="280406"/>
    <lineage>
        <taxon>Eukaryota</taxon>
        <taxon>Metazoa</taxon>
        <taxon>Ecdysozoa</taxon>
        <taxon>Arthropoda</taxon>
        <taxon>Chelicerata</taxon>
        <taxon>Arachnida</taxon>
        <taxon>Araneae</taxon>
        <taxon>Araneomorphae</taxon>
        <taxon>Entelegynae</taxon>
        <taxon>Araneoidea</taxon>
        <taxon>Araneidae</taxon>
        <taxon>Larinioides</taxon>
    </lineage>
</organism>
<protein>
    <recommendedName>
        <fullName evidence="4">DDE Tnp4 domain-containing protein</fullName>
    </recommendedName>
</protein>